<dbReference type="PANTHER" id="PTHR45445">
    <property type="match status" value="1"/>
</dbReference>
<name>A1AT37_PELPD</name>
<dbReference type="InterPro" id="IPR013216">
    <property type="entry name" value="Methyltransf_11"/>
</dbReference>
<keyword evidence="3" id="KW-1185">Reference proteome</keyword>
<dbReference type="InterPro" id="IPR027625">
    <property type="entry name" value="OvoA_Cterm"/>
</dbReference>
<proteinExistence type="predicted"/>
<dbReference type="Gene3D" id="3.40.50.150">
    <property type="entry name" value="Vaccinia Virus protein VP39"/>
    <property type="match status" value="1"/>
</dbReference>
<feature type="domain" description="Methyltransferase type 11" evidence="1">
    <location>
        <begin position="54"/>
        <end position="178"/>
    </location>
</feature>
<dbReference type="STRING" id="338966.Ppro_2910"/>
<dbReference type="InterPro" id="IPR029063">
    <property type="entry name" value="SAM-dependent_MTases_sf"/>
</dbReference>
<dbReference type="GO" id="GO:0008168">
    <property type="term" value="F:methyltransferase activity"/>
    <property type="evidence" value="ECO:0007669"/>
    <property type="project" value="UniProtKB-KW"/>
</dbReference>
<gene>
    <name evidence="2" type="ordered locus">Ppro_2910</name>
</gene>
<dbReference type="SUPFAM" id="SSF53335">
    <property type="entry name" value="S-adenosyl-L-methionine-dependent methyltransferases"/>
    <property type="match status" value="1"/>
</dbReference>
<keyword evidence="2" id="KW-0489">Methyltransferase</keyword>
<organism evidence="2 3">
    <name type="scientific">Pelobacter propionicus (strain DSM 2379 / NBRC 103807 / OttBd1)</name>
    <dbReference type="NCBI Taxonomy" id="338966"/>
    <lineage>
        <taxon>Bacteria</taxon>
        <taxon>Pseudomonadati</taxon>
        <taxon>Thermodesulfobacteriota</taxon>
        <taxon>Desulfuromonadia</taxon>
        <taxon>Desulfuromonadales</taxon>
        <taxon>Desulfuromonadaceae</taxon>
        <taxon>Pelobacter</taxon>
    </lineage>
</organism>
<protein>
    <submittedName>
        <fullName evidence="2">Methyltransferase type 11</fullName>
    </submittedName>
</protein>
<dbReference type="HOGENOM" id="CLU_057403_0_0_7"/>
<dbReference type="EMBL" id="CP000482">
    <property type="protein sequence ID" value="ABL00508.1"/>
    <property type="molecule type" value="Genomic_DNA"/>
</dbReference>
<evidence type="ECO:0000313" key="2">
    <source>
        <dbReference type="EMBL" id="ABL00508.1"/>
    </source>
</evidence>
<dbReference type="KEGG" id="ppd:Ppro_2910"/>
<dbReference type="PANTHER" id="PTHR45445:SF2">
    <property type="entry name" value="METHYLTRANSFERASE TYPE 11 DOMAIN-CONTAINING PROTEIN"/>
    <property type="match status" value="1"/>
</dbReference>
<dbReference type="Pfam" id="PF08241">
    <property type="entry name" value="Methyltransf_11"/>
    <property type="match status" value="1"/>
</dbReference>
<evidence type="ECO:0000259" key="1">
    <source>
        <dbReference type="Pfam" id="PF08241"/>
    </source>
</evidence>
<dbReference type="Proteomes" id="UP000006732">
    <property type="component" value="Chromosome"/>
</dbReference>
<keyword evidence="2" id="KW-0808">Transferase</keyword>
<sequence length="252" mass="27999">MNDACEPAYESDALAAQYCDAHYGEEHFGVPNAPAACAEVCLELMEGRAKGHALDLGCALGRSSFELARGGFRRVTGLDFSASFCCLANRLRNEGSLRYALPEEGELVSFRVISLAELGLEHVRERVSFHRADACDLPPAFAGYDLVLAANLIDRLHSPRRFLSSIRGRLKPGGVLVISSPYSWMEEHTRKAEWLGGYRDGCRAVWSLDGLQEALAPHFRPLGEPRPLPFVIRESRRKFQHSIAELTAWELL</sequence>
<dbReference type="NCBIfam" id="TIGR04345">
    <property type="entry name" value="ovoA_Cterm"/>
    <property type="match status" value="1"/>
</dbReference>
<reference evidence="2 3" key="1">
    <citation type="submission" date="2006-10" db="EMBL/GenBank/DDBJ databases">
        <title>Complete sequence of chromosome of Pelobacter propionicus DSM 2379.</title>
        <authorList>
            <consortium name="US DOE Joint Genome Institute"/>
            <person name="Copeland A."/>
            <person name="Lucas S."/>
            <person name="Lapidus A."/>
            <person name="Barry K."/>
            <person name="Detter J.C."/>
            <person name="Glavina del Rio T."/>
            <person name="Hammon N."/>
            <person name="Israni S."/>
            <person name="Dalin E."/>
            <person name="Tice H."/>
            <person name="Pitluck S."/>
            <person name="Saunders E."/>
            <person name="Brettin T."/>
            <person name="Bruce D."/>
            <person name="Han C."/>
            <person name="Tapia R."/>
            <person name="Schmutz J."/>
            <person name="Larimer F."/>
            <person name="Land M."/>
            <person name="Hauser L."/>
            <person name="Kyrpides N."/>
            <person name="Kim E."/>
            <person name="Lovley D."/>
            <person name="Richardson P."/>
        </authorList>
    </citation>
    <scope>NUCLEOTIDE SEQUENCE [LARGE SCALE GENOMIC DNA]</scope>
    <source>
        <strain evidence="3">DSM 2379 / NBRC 103807 / OttBd1</strain>
    </source>
</reference>
<dbReference type="CDD" id="cd02440">
    <property type="entry name" value="AdoMet_MTases"/>
    <property type="match status" value="1"/>
</dbReference>
<dbReference type="eggNOG" id="COG2227">
    <property type="taxonomic scope" value="Bacteria"/>
</dbReference>
<evidence type="ECO:0000313" key="3">
    <source>
        <dbReference type="Proteomes" id="UP000006732"/>
    </source>
</evidence>
<dbReference type="GO" id="GO:0032259">
    <property type="term" value="P:methylation"/>
    <property type="evidence" value="ECO:0007669"/>
    <property type="project" value="UniProtKB-KW"/>
</dbReference>
<dbReference type="AlphaFoldDB" id="A1AT37"/>
<accession>A1AT37</accession>
<dbReference type="RefSeq" id="WP_011736743.1">
    <property type="nucleotide sequence ID" value="NC_008609.1"/>
</dbReference>